<organism evidence="1 2">
    <name type="scientific">Champsocephalus esox</name>
    <name type="common">pike icefish</name>
    <dbReference type="NCBI Taxonomy" id="159716"/>
    <lineage>
        <taxon>Eukaryota</taxon>
        <taxon>Metazoa</taxon>
        <taxon>Chordata</taxon>
        <taxon>Craniata</taxon>
        <taxon>Vertebrata</taxon>
        <taxon>Euteleostomi</taxon>
        <taxon>Actinopterygii</taxon>
        <taxon>Neopterygii</taxon>
        <taxon>Teleostei</taxon>
        <taxon>Neoteleostei</taxon>
        <taxon>Acanthomorphata</taxon>
        <taxon>Eupercaria</taxon>
        <taxon>Perciformes</taxon>
        <taxon>Notothenioidei</taxon>
        <taxon>Channichthyidae</taxon>
        <taxon>Champsocephalus</taxon>
    </lineage>
</organism>
<evidence type="ECO:0000313" key="1">
    <source>
        <dbReference type="EMBL" id="KAK5880329.1"/>
    </source>
</evidence>
<sequence>MGRIWHVAAAPCIASGARSEKWVLRSFSGRLGNRNNFKHSGRNSHTKITELLTYGSPTRFLLAAGKPSNKSAGTEEGEEAAGLVRWQSSVTGRAGEEWREDGRWRCL</sequence>
<gene>
    <name evidence="1" type="ORF">CesoFtcFv8_023367</name>
</gene>
<name>A0AAN8GJW6_9TELE</name>
<dbReference type="EMBL" id="JAULUE010002064">
    <property type="protein sequence ID" value="KAK5880329.1"/>
    <property type="molecule type" value="Genomic_DNA"/>
</dbReference>
<evidence type="ECO:0000313" key="2">
    <source>
        <dbReference type="Proteomes" id="UP001335648"/>
    </source>
</evidence>
<dbReference type="AlphaFoldDB" id="A0AAN8GJW6"/>
<accession>A0AAN8GJW6</accession>
<keyword evidence="2" id="KW-1185">Reference proteome</keyword>
<comment type="caution">
    <text evidence="1">The sequence shown here is derived from an EMBL/GenBank/DDBJ whole genome shotgun (WGS) entry which is preliminary data.</text>
</comment>
<dbReference type="Proteomes" id="UP001335648">
    <property type="component" value="Unassembled WGS sequence"/>
</dbReference>
<protein>
    <submittedName>
        <fullName evidence="1">Uncharacterized protein</fullName>
    </submittedName>
</protein>
<proteinExistence type="predicted"/>
<reference evidence="1 2" key="1">
    <citation type="journal article" date="2023" name="Mol. Biol. Evol.">
        <title>Genomics of Secondarily Temperate Adaptation in the Only Non-Antarctic Icefish.</title>
        <authorList>
            <person name="Rivera-Colon A.G."/>
            <person name="Rayamajhi N."/>
            <person name="Minhas B.F."/>
            <person name="Madrigal G."/>
            <person name="Bilyk K.T."/>
            <person name="Yoon V."/>
            <person name="Hune M."/>
            <person name="Gregory S."/>
            <person name="Cheng C.H.C."/>
            <person name="Catchen J.M."/>
        </authorList>
    </citation>
    <scope>NUCLEOTIDE SEQUENCE [LARGE SCALE GENOMIC DNA]</scope>
    <source>
        <strain evidence="1">JC2023a</strain>
    </source>
</reference>